<evidence type="ECO:0000256" key="3">
    <source>
        <dbReference type="ARBA" id="ARBA00022821"/>
    </source>
</evidence>
<feature type="domain" description="AAA+ ATPase" evidence="5">
    <location>
        <begin position="243"/>
        <end position="413"/>
    </location>
</feature>
<dbReference type="InterPro" id="IPR003593">
    <property type="entry name" value="AAA+_ATPase"/>
</dbReference>
<gene>
    <name evidence="6" type="ORF">Taro_022204</name>
</gene>
<name>A0A843V171_COLES</name>
<evidence type="ECO:0000256" key="1">
    <source>
        <dbReference type="ARBA" id="ARBA00008894"/>
    </source>
</evidence>
<keyword evidence="2" id="KW-0677">Repeat</keyword>
<evidence type="ECO:0000313" key="7">
    <source>
        <dbReference type="Proteomes" id="UP000652761"/>
    </source>
</evidence>
<evidence type="ECO:0000256" key="2">
    <source>
        <dbReference type="ARBA" id="ARBA00022737"/>
    </source>
</evidence>
<dbReference type="GO" id="GO:0043531">
    <property type="term" value="F:ADP binding"/>
    <property type="evidence" value="ECO:0007669"/>
    <property type="project" value="InterPro"/>
</dbReference>
<dbReference type="OrthoDB" id="1394818at2759"/>
<dbReference type="InterPro" id="IPR002182">
    <property type="entry name" value="NB-ARC"/>
</dbReference>
<dbReference type="InterPro" id="IPR050905">
    <property type="entry name" value="Plant_NBS-LRR"/>
</dbReference>
<dbReference type="SMART" id="SM00382">
    <property type="entry name" value="AAA"/>
    <property type="match status" value="1"/>
</dbReference>
<dbReference type="InterPro" id="IPR027417">
    <property type="entry name" value="P-loop_NTPase"/>
</dbReference>
<dbReference type="PRINTS" id="PR00364">
    <property type="entry name" value="DISEASERSIST"/>
</dbReference>
<dbReference type="InterPro" id="IPR032675">
    <property type="entry name" value="LRR_dom_sf"/>
</dbReference>
<proteinExistence type="inferred from homology"/>
<dbReference type="GO" id="GO:0042742">
    <property type="term" value="P:defense response to bacterium"/>
    <property type="evidence" value="ECO:0007669"/>
    <property type="project" value="UniProtKB-ARBA"/>
</dbReference>
<dbReference type="Gene3D" id="3.80.10.10">
    <property type="entry name" value="Ribonuclease Inhibitor"/>
    <property type="match status" value="2"/>
</dbReference>
<feature type="compositionally biased region" description="Pro residues" evidence="4">
    <location>
        <begin position="14"/>
        <end position="23"/>
    </location>
</feature>
<dbReference type="GO" id="GO:0002758">
    <property type="term" value="P:innate immune response-activating signaling pathway"/>
    <property type="evidence" value="ECO:0007669"/>
    <property type="project" value="UniProtKB-ARBA"/>
</dbReference>
<dbReference type="PANTHER" id="PTHR33463:SF204">
    <property type="entry name" value="NB-ARC DOMAIN-CONTAINING PROTEIN"/>
    <property type="match status" value="1"/>
</dbReference>
<dbReference type="SUPFAM" id="SSF52540">
    <property type="entry name" value="P-loop containing nucleoside triphosphate hydrolases"/>
    <property type="match status" value="1"/>
</dbReference>
<reference evidence="6" key="1">
    <citation type="submission" date="2017-07" db="EMBL/GenBank/DDBJ databases">
        <title>Taro Niue Genome Assembly and Annotation.</title>
        <authorList>
            <person name="Atibalentja N."/>
            <person name="Keating K."/>
            <person name="Fields C.J."/>
        </authorList>
    </citation>
    <scope>NUCLEOTIDE SEQUENCE</scope>
    <source>
        <strain evidence="6">Niue_2</strain>
        <tissue evidence="6">Leaf</tissue>
    </source>
</reference>
<dbReference type="AlphaFoldDB" id="A0A843V171"/>
<dbReference type="FunFam" id="3.40.50.300:FF:001091">
    <property type="entry name" value="Probable disease resistance protein At1g61300"/>
    <property type="match status" value="1"/>
</dbReference>
<dbReference type="Gene3D" id="1.10.10.10">
    <property type="entry name" value="Winged helix-like DNA-binding domain superfamily/Winged helix DNA-binding domain"/>
    <property type="match status" value="1"/>
</dbReference>
<protein>
    <recommendedName>
        <fullName evidence="5">AAA+ ATPase domain-containing protein</fullName>
    </recommendedName>
</protein>
<organism evidence="6 7">
    <name type="scientific">Colocasia esculenta</name>
    <name type="common">Wild taro</name>
    <name type="synonym">Arum esculentum</name>
    <dbReference type="NCBI Taxonomy" id="4460"/>
    <lineage>
        <taxon>Eukaryota</taxon>
        <taxon>Viridiplantae</taxon>
        <taxon>Streptophyta</taxon>
        <taxon>Embryophyta</taxon>
        <taxon>Tracheophyta</taxon>
        <taxon>Spermatophyta</taxon>
        <taxon>Magnoliopsida</taxon>
        <taxon>Liliopsida</taxon>
        <taxon>Araceae</taxon>
        <taxon>Aroideae</taxon>
        <taxon>Colocasieae</taxon>
        <taxon>Colocasia</taxon>
    </lineage>
</organism>
<dbReference type="Gene3D" id="3.40.50.300">
    <property type="entry name" value="P-loop containing nucleotide triphosphate hydrolases"/>
    <property type="match status" value="1"/>
</dbReference>
<dbReference type="FunFam" id="1.10.10.10:FF:000322">
    <property type="entry name" value="Probable disease resistance protein At1g63360"/>
    <property type="match status" value="1"/>
</dbReference>
<feature type="region of interest" description="Disordered" evidence="4">
    <location>
        <begin position="1"/>
        <end position="41"/>
    </location>
</feature>
<dbReference type="Pfam" id="PF00931">
    <property type="entry name" value="NB-ARC"/>
    <property type="match status" value="1"/>
</dbReference>
<dbReference type="EMBL" id="NMUH01001164">
    <property type="protein sequence ID" value="MQL89625.1"/>
    <property type="molecule type" value="Genomic_DNA"/>
</dbReference>
<accession>A0A843V171</accession>
<dbReference type="Proteomes" id="UP000652761">
    <property type="component" value="Unassembled WGS sequence"/>
</dbReference>
<dbReference type="PANTHER" id="PTHR33463">
    <property type="entry name" value="NB-ARC DOMAIN-CONTAINING PROTEIN-RELATED"/>
    <property type="match status" value="1"/>
</dbReference>
<comment type="caution">
    <text evidence="6">The sequence shown here is derived from an EMBL/GenBank/DDBJ whole genome shotgun (WGS) entry which is preliminary data.</text>
</comment>
<feature type="compositionally biased region" description="Low complexity" evidence="4">
    <location>
        <begin position="24"/>
        <end position="36"/>
    </location>
</feature>
<comment type="similarity">
    <text evidence="1">Belongs to the disease resistance NB-LRR family.</text>
</comment>
<evidence type="ECO:0000259" key="5">
    <source>
        <dbReference type="SMART" id="SM00382"/>
    </source>
</evidence>
<keyword evidence="3" id="KW-0611">Plant defense</keyword>
<sequence length="1010" mass="110846">MREPDLVTLSNPASSPPLDPASSPPSVVVSSPQLSSHCSQPRGGNHGIVVPAAGCCSLPPSPWPVGPCRLALIWVEAAPQQLASRNCRTGSSAAATEQAHLRISGQIRIGMLGFMSSVAKVFSLPALALLPPSRFRLCPPVFSSGVHSRLSAAAPFLGPPPAMPILACVLPAVTILCQPVLDAFQACVGDQAQRFLTFLANWAGGLFARCWESPAEDVPESAAVVVGAEEILSEIRNHLRDESVGIIGIYGMGGVGKTTILQRIHNELLESGRRGSFDLVLWVTVSQSIRISDIQRQIGDRLGLSLSADSSAEEENARVLFKLLSKKRFLVLLDDLWEALDLHVKIRIPSPRRQKRNSKIVFTTRSSQVCWDMEADKSVPVVHRCGGLPLSLVTVGRAMANRVLRQEWEYAVEALDHYTEQLHGMEKVLGCLKFSFDYLKKDNMRSALLFCAMYPEDQDIWIEQIIKYWFGEGLLDDGDVAGGSSIDGTRNRGHFLISELQDACLLQPGMSNPLLHVRMHDAVRDMGRWLNSREYDKVDGFLVHDGVRAANSATGAVGREHVKRIWVRDIDLFKEETSDLAGILNSPSNQTALLLTGVRGLGPSILQGIAGFKTTLRVLDLSHSDVEELPGEVGLMVELRYLELASTRLRALPRELGNLINLRILGLRFLQELQIPREAIAGLSSLQFLDMFGCPYDWEAADSDGGGGGGRQLELGDLESGLRRLQELHIQLETGSALGRVLKSDRLCRCTRSLYLEKPNRRRHRQSEDPLYGEGGSSVLQGVIGKMGSSLRNLFLGDDVSHPWVGALRISLDRLPRLEILSLWSFKKLSEFVLVGTDISRRSGITGRTPPSSIPYPILDRLYMCDFNGLKVLKLVGGFPFLNEINLSRCSAMEELALDDGVEAGTGGEGTQEPGGGLLDRHFPMLRLISLFHLPALKSIGLRPLRLPELRSIALNQCPELRRIPLDAAGVPKLENILGEQKWWDAVDCVGSGGHNTKPVFENLFIEAFF</sequence>
<evidence type="ECO:0000313" key="6">
    <source>
        <dbReference type="EMBL" id="MQL89625.1"/>
    </source>
</evidence>
<keyword evidence="7" id="KW-1185">Reference proteome</keyword>
<evidence type="ECO:0000256" key="4">
    <source>
        <dbReference type="SAM" id="MobiDB-lite"/>
    </source>
</evidence>
<dbReference type="InterPro" id="IPR036388">
    <property type="entry name" value="WH-like_DNA-bd_sf"/>
</dbReference>
<dbReference type="SUPFAM" id="SSF52058">
    <property type="entry name" value="L domain-like"/>
    <property type="match status" value="1"/>
</dbReference>
<dbReference type="GO" id="GO:0009626">
    <property type="term" value="P:plant-type hypersensitive response"/>
    <property type="evidence" value="ECO:0007669"/>
    <property type="project" value="UniProtKB-ARBA"/>
</dbReference>